<dbReference type="PRINTS" id="PR01038">
    <property type="entry name" value="TRNASYNTHARG"/>
</dbReference>
<dbReference type="Gene3D" id="1.10.730.10">
    <property type="entry name" value="Isoleucyl-tRNA Synthetase, Domain 1"/>
    <property type="match status" value="1"/>
</dbReference>
<gene>
    <name evidence="11" type="primary">argS</name>
    <name evidence="16" type="ORF">SAMN02745746_01622</name>
</gene>
<feature type="domain" description="Arginyl tRNA synthetase N-terminal" evidence="15">
    <location>
        <begin position="1"/>
        <end position="86"/>
    </location>
</feature>
<dbReference type="GO" id="GO:0006420">
    <property type="term" value="P:arginyl-tRNA aminoacylation"/>
    <property type="evidence" value="ECO:0007669"/>
    <property type="project" value="UniProtKB-UniRule"/>
</dbReference>
<dbReference type="InterPro" id="IPR001278">
    <property type="entry name" value="Arg-tRNA-ligase"/>
</dbReference>
<dbReference type="EC" id="6.1.1.19" evidence="11"/>
<sequence length="572" mass="62953">MTILQLISARVQAALAAAGAPDASANVQPASKPEFGDYQANGVMAAAKQLKTNPRELAQKVLAVLDLDGIASKLEIAGPGFINIHLDPAFLARRAETALADEALGIAKVDAKKVMVEYSSVNLAKEMHIGHLRGGIIGDALVRVNSFIGHNVVRQNHVGDWGTQFGMLVAYMVEISKSGQADLELKDLDTFYKHSKKRFDEDTAFADTARDYVVKLQSGDAEVLKLWQQFVKLSLTHCNAIYQKLGLQLNDDDVRGESFYNDDLPVLVEELRQKGLLVEDQGAQVVFLDEFKNKEGEPAAFIVQKQGGGYLYATTDLGAIRFRVNKLELDRCLYVVDSRQSLHFQQLFSTARKASWLPESADFQHIGHGTIMGPDGKPLKTRSGENVKLVELLDEAVERAFQLVTSKNPELPEAERRQIAAVVGIGALKYADLSKSRNTDYIFDWDAMLSFEGNTAPYLQYAYTRVQSVFRKAEDFDPAAKVVITEAAEKQLAVALAQFEDMVFAVADSSQPHHLCGYLYNVATLFSRFYEACPILKSEGEVRASRLQLAALTAKTLKSGLGLLGIEVLDAM</sequence>
<dbReference type="Pfam" id="PF05746">
    <property type="entry name" value="DALR_1"/>
    <property type="match status" value="1"/>
</dbReference>
<dbReference type="SUPFAM" id="SSF52374">
    <property type="entry name" value="Nucleotidylyl transferase"/>
    <property type="match status" value="1"/>
</dbReference>
<comment type="subunit">
    <text evidence="3 11">Monomer.</text>
</comment>
<evidence type="ECO:0000313" key="17">
    <source>
        <dbReference type="Proteomes" id="UP000192920"/>
    </source>
</evidence>
<dbReference type="Gene3D" id="3.30.1360.70">
    <property type="entry name" value="Arginyl tRNA synthetase N-terminal domain"/>
    <property type="match status" value="1"/>
</dbReference>
<evidence type="ECO:0000256" key="8">
    <source>
        <dbReference type="ARBA" id="ARBA00022917"/>
    </source>
</evidence>
<feature type="short sequence motif" description="'HIGH' region" evidence="11">
    <location>
        <begin position="121"/>
        <end position="131"/>
    </location>
</feature>
<comment type="subcellular location">
    <subcellularLocation>
        <location evidence="1 11">Cytoplasm</location>
    </subcellularLocation>
</comment>
<evidence type="ECO:0000259" key="15">
    <source>
        <dbReference type="SMART" id="SM01016"/>
    </source>
</evidence>
<keyword evidence="4 11" id="KW-0963">Cytoplasm</keyword>
<dbReference type="EMBL" id="FXAG01000007">
    <property type="protein sequence ID" value="SMF15837.1"/>
    <property type="molecule type" value="Genomic_DNA"/>
</dbReference>
<comment type="similarity">
    <text evidence="2 11 12">Belongs to the class-I aminoacyl-tRNA synthetase family.</text>
</comment>
<feature type="signal peptide" evidence="13">
    <location>
        <begin position="1"/>
        <end position="16"/>
    </location>
</feature>
<dbReference type="NCBIfam" id="TIGR00456">
    <property type="entry name" value="argS"/>
    <property type="match status" value="1"/>
</dbReference>
<feature type="domain" description="DALR anticodon binding" evidence="14">
    <location>
        <begin position="459"/>
        <end position="572"/>
    </location>
</feature>
<dbReference type="CDD" id="cd07956">
    <property type="entry name" value="Anticodon_Ia_Arg"/>
    <property type="match status" value="1"/>
</dbReference>
<dbReference type="InterPro" id="IPR014729">
    <property type="entry name" value="Rossmann-like_a/b/a_fold"/>
</dbReference>
<dbReference type="InterPro" id="IPR005148">
    <property type="entry name" value="Arg-tRNA-synth_N"/>
</dbReference>
<dbReference type="PANTHER" id="PTHR11956">
    <property type="entry name" value="ARGINYL-TRNA SYNTHETASE"/>
    <property type="match status" value="1"/>
</dbReference>
<evidence type="ECO:0000256" key="2">
    <source>
        <dbReference type="ARBA" id="ARBA00005594"/>
    </source>
</evidence>
<evidence type="ECO:0000256" key="7">
    <source>
        <dbReference type="ARBA" id="ARBA00022840"/>
    </source>
</evidence>
<evidence type="ECO:0000256" key="13">
    <source>
        <dbReference type="SAM" id="SignalP"/>
    </source>
</evidence>
<proteinExistence type="inferred from homology"/>
<dbReference type="InterPro" id="IPR009080">
    <property type="entry name" value="tRNAsynth_Ia_anticodon-bd"/>
</dbReference>
<dbReference type="Pfam" id="PF00750">
    <property type="entry name" value="tRNA-synt_1d"/>
    <property type="match status" value="1"/>
</dbReference>
<dbReference type="Proteomes" id="UP000192920">
    <property type="component" value="Unassembled WGS sequence"/>
</dbReference>
<reference evidence="17" key="1">
    <citation type="submission" date="2017-04" db="EMBL/GenBank/DDBJ databases">
        <authorList>
            <person name="Varghese N."/>
            <person name="Submissions S."/>
        </authorList>
    </citation>
    <scope>NUCLEOTIDE SEQUENCE [LARGE SCALE GENOMIC DNA]</scope>
    <source>
        <strain evidence="17">DSM 22618</strain>
    </source>
</reference>
<evidence type="ECO:0000313" key="16">
    <source>
        <dbReference type="EMBL" id="SMF15837.1"/>
    </source>
</evidence>
<dbReference type="HAMAP" id="MF_00123">
    <property type="entry name" value="Arg_tRNA_synth"/>
    <property type="match status" value="1"/>
</dbReference>
<keyword evidence="7 11" id="KW-0067">ATP-binding</keyword>
<evidence type="ECO:0000256" key="3">
    <source>
        <dbReference type="ARBA" id="ARBA00011245"/>
    </source>
</evidence>
<protein>
    <recommendedName>
        <fullName evidence="11">Arginine--tRNA ligase</fullName>
        <ecNumber evidence="11">6.1.1.19</ecNumber>
    </recommendedName>
    <alternativeName>
        <fullName evidence="11">Arginyl-tRNA synthetase</fullName>
        <shortName evidence="11">ArgRS</shortName>
    </alternativeName>
</protein>
<dbReference type="FunFam" id="1.10.730.10:FF:000006">
    <property type="entry name" value="Arginyl-tRNA synthetase 2, mitochondrial"/>
    <property type="match status" value="1"/>
</dbReference>
<dbReference type="Gene3D" id="3.40.50.620">
    <property type="entry name" value="HUPs"/>
    <property type="match status" value="1"/>
</dbReference>
<dbReference type="SUPFAM" id="SSF47323">
    <property type="entry name" value="Anticodon-binding domain of a subclass of class I aminoacyl-tRNA synthetases"/>
    <property type="match status" value="1"/>
</dbReference>
<keyword evidence="9 11" id="KW-0030">Aminoacyl-tRNA synthetase</keyword>
<evidence type="ECO:0000256" key="4">
    <source>
        <dbReference type="ARBA" id="ARBA00022490"/>
    </source>
</evidence>
<dbReference type="Pfam" id="PF03485">
    <property type="entry name" value="Arg_tRNA_synt_N"/>
    <property type="match status" value="1"/>
</dbReference>
<dbReference type="AlphaFoldDB" id="A0A1Y6BK76"/>
<dbReference type="GO" id="GO:0005524">
    <property type="term" value="F:ATP binding"/>
    <property type="evidence" value="ECO:0007669"/>
    <property type="project" value="UniProtKB-UniRule"/>
</dbReference>
<evidence type="ECO:0000259" key="14">
    <source>
        <dbReference type="SMART" id="SM00836"/>
    </source>
</evidence>
<evidence type="ECO:0000256" key="6">
    <source>
        <dbReference type="ARBA" id="ARBA00022741"/>
    </source>
</evidence>
<name>A0A1Y6BK76_9NEIS</name>
<evidence type="ECO:0000256" key="11">
    <source>
        <dbReference type="HAMAP-Rule" id="MF_00123"/>
    </source>
</evidence>
<dbReference type="RefSeq" id="WP_085275924.1">
    <property type="nucleotide sequence ID" value="NZ_FXAG01000007.1"/>
</dbReference>
<dbReference type="STRING" id="1123014.SAMN02745746_01622"/>
<dbReference type="CDD" id="cd00671">
    <property type="entry name" value="ArgRS_core"/>
    <property type="match status" value="1"/>
</dbReference>
<keyword evidence="13" id="KW-0732">Signal</keyword>
<evidence type="ECO:0000256" key="10">
    <source>
        <dbReference type="ARBA" id="ARBA00049339"/>
    </source>
</evidence>
<evidence type="ECO:0000256" key="1">
    <source>
        <dbReference type="ARBA" id="ARBA00004496"/>
    </source>
</evidence>
<dbReference type="SMART" id="SM01016">
    <property type="entry name" value="Arg_tRNA_synt_N"/>
    <property type="match status" value="1"/>
</dbReference>
<dbReference type="FunFam" id="3.40.50.620:FF:000030">
    <property type="entry name" value="Arginine--tRNA ligase"/>
    <property type="match status" value="1"/>
</dbReference>
<accession>A0A1Y6BK76</accession>
<evidence type="ECO:0000256" key="5">
    <source>
        <dbReference type="ARBA" id="ARBA00022598"/>
    </source>
</evidence>
<keyword evidence="8 11" id="KW-0648">Protein biosynthesis</keyword>
<comment type="catalytic activity">
    <reaction evidence="10 11">
        <text>tRNA(Arg) + L-arginine + ATP = L-arginyl-tRNA(Arg) + AMP + diphosphate</text>
        <dbReference type="Rhea" id="RHEA:20301"/>
        <dbReference type="Rhea" id="RHEA-COMP:9658"/>
        <dbReference type="Rhea" id="RHEA-COMP:9673"/>
        <dbReference type="ChEBI" id="CHEBI:30616"/>
        <dbReference type="ChEBI" id="CHEBI:32682"/>
        <dbReference type="ChEBI" id="CHEBI:33019"/>
        <dbReference type="ChEBI" id="CHEBI:78442"/>
        <dbReference type="ChEBI" id="CHEBI:78513"/>
        <dbReference type="ChEBI" id="CHEBI:456215"/>
        <dbReference type="EC" id="6.1.1.19"/>
    </reaction>
</comment>
<evidence type="ECO:0000256" key="12">
    <source>
        <dbReference type="RuleBase" id="RU363038"/>
    </source>
</evidence>
<dbReference type="InterPro" id="IPR035684">
    <property type="entry name" value="ArgRS_core"/>
</dbReference>
<dbReference type="PANTHER" id="PTHR11956:SF5">
    <property type="entry name" value="ARGININE--TRNA LIGASE, CYTOPLASMIC"/>
    <property type="match status" value="1"/>
</dbReference>
<keyword evidence="17" id="KW-1185">Reference proteome</keyword>
<keyword evidence="6 11" id="KW-0547">Nucleotide-binding</keyword>
<keyword evidence="5 11" id="KW-0436">Ligase</keyword>
<evidence type="ECO:0000256" key="9">
    <source>
        <dbReference type="ARBA" id="ARBA00023146"/>
    </source>
</evidence>
<dbReference type="SMART" id="SM00836">
    <property type="entry name" value="DALR_1"/>
    <property type="match status" value="1"/>
</dbReference>
<feature type="chain" id="PRO_5013142395" description="Arginine--tRNA ligase" evidence="13">
    <location>
        <begin position="17"/>
        <end position="572"/>
    </location>
</feature>
<dbReference type="SUPFAM" id="SSF55190">
    <property type="entry name" value="Arginyl-tRNA synthetase (ArgRS), N-terminal 'additional' domain"/>
    <property type="match status" value="1"/>
</dbReference>
<organism evidence="16 17">
    <name type="scientific">Pseudogulbenkiania subflava DSM 22618</name>
    <dbReference type="NCBI Taxonomy" id="1123014"/>
    <lineage>
        <taxon>Bacteria</taxon>
        <taxon>Pseudomonadati</taxon>
        <taxon>Pseudomonadota</taxon>
        <taxon>Betaproteobacteria</taxon>
        <taxon>Neisseriales</taxon>
        <taxon>Chromobacteriaceae</taxon>
        <taxon>Pseudogulbenkiania</taxon>
    </lineage>
</organism>
<dbReference type="GO" id="GO:0005737">
    <property type="term" value="C:cytoplasm"/>
    <property type="evidence" value="ECO:0007669"/>
    <property type="project" value="UniProtKB-SubCell"/>
</dbReference>
<dbReference type="GO" id="GO:0004814">
    <property type="term" value="F:arginine-tRNA ligase activity"/>
    <property type="evidence" value="ECO:0007669"/>
    <property type="project" value="UniProtKB-UniRule"/>
</dbReference>
<dbReference type="InterPro" id="IPR036695">
    <property type="entry name" value="Arg-tRNA-synth_N_sf"/>
</dbReference>
<dbReference type="InterPro" id="IPR008909">
    <property type="entry name" value="DALR_anticod-bd"/>
</dbReference>